<feature type="transmembrane region" description="Helical" evidence="1">
    <location>
        <begin position="412"/>
        <end position="433"/>
    </location>
</feature>
<reference evidence="2 3" key="1">
    <citation type="submission" date="2019-02" db="EMBL/GenBank/DDBJ databases">
        <title>Deep-cultivation of Planctomycetes and their phenomic and genomic characterization uncovers novel biology.</title>
        <authorList>
            <person name="Wiegand S."/>
            <person name="Jogler M."/>
            <person name="Boedeker C."/>
            <person name="Pinto D."/>
            <person name="Vollmers J."/>
            <person name="Rivas-Marin E."/>
            <person name="Kohn T."/>
            <person name="Peeters S.H."/>
            <person name="Heuer A."/>
            <person name="Rast P."/>
            <person name="Oberbeckmann S."/>
            <person name="Bunk B."/>
            <person name="Jeske O."/>
            <person name="Meyerdierks A."/>
            <person name="Storesund J.E."/>
            <person name="Kallscheuer N."/>
            <person name="Luecker S."/>
            <person name="Lage O.M."/>
            <person name="Pohl T."/>
            <person name="Merkel B.J."/>
            <person name="Hornburger P."/>
            <person name="Mueller R.-W."/>
            <person name="Bruemmer F."/>
            <person name="Labrenz M."/>
            <person name="Spormann A.M."/>
            <person name="Op den Camp H."/>
            <person name="Overmann J."/>
            <person name="Amann R."/>
            <person name="Jetten M.S.M."/>
            <person name="Mascher T."/>
            <person name="Medema M.H."/>
            <person name="Devos D.P."/>
            <person name="Kaster A.-K."/>
            <person name="Ovreas L."/>
            <person name="Rohde M."/>
            <person name="Galperin M.Y."/>
            <person name="Jogler C."/>
        </authorList>
    </citation>
    <scope>NUCLEOTIDE SEQUENCE [LARGE SCALE GENOMIC DNA]</scope>
    <source>
        <strain evidence="2 3">Q31a</strain>
    </source>
</reference>
<feature type="transmembrane region" description="Helical" evidence="1">
    <location>
        <begin position="231"/>
        <end position="255"/>
    </location>
</feature>
<dbReference type="EMBL" id="CP036298">
    <property type="protein sequence ID" value="QDV22077.1"/>
    <property type="molecule type" value="Genomic_DNA"/>
</dbReference>
<feature type="transmembrane region" description="Helical" evidence="1">
    <location>
        <begin position="188"/>
        <end position="219"/>
    </location>
</feature>
<evidence type="ECO:0000313" key="3">
    <source>
        <dbReference type="Proteomes" id="UP000318017"/>
    </source>
</evidence>
<keyword evidence="3" id="KW-1185">Reference proteome</keyword>
<evidence type="ECO:0008006" key="4">
    <source>
        <dbReference type="Google" id="ProtNLM"/>
    </source>
</evidence>
<keyword evidence="1" id="KW-1133">Transmembrane helix</keyword>
<dbReference type="Proteomes" id="UP000318017">
    <property type="component" value="Chromosome"/>
</dbReference>
<sequence length="471" mass="52544">MHLSNLGNSPFLAGLVILTCGLWQAWAQSPTYDEVGFMGAGLSHWKTGQFEPFAVNPPLPRLLSTLPVYLLSPKLEWGHTTQDVYARDEFYLGNQFLEMNASRTQLYFFIARIPNLLLASLGLVLSRKWANRLYGARARTLVTWMWTLSPMVLSNSALMSPDIGAAVIALLAFWVLRNWIVQSSWSNAVLLGACTGLLLSWKITWIPFVFPCYATIWVAKYWHSYPSHRTLLVDASQALVAFVLCCCVVNGTYAFDQVYLPLGSIPLHSQGMASGELGIDNRFSRSWVGSIPSPLPSVLLQGIDLQKLSFENPFGSRSYLAGTWKEGGWWYYYAVAWLCKTPVSVCVLLVLACLTLALSRQPVDSQTAPKGFPHWLDKLIIALPLVAIVLFVSSETGFNRHLRYVLPAYPFLFVWISRVGAFRGLGAVCRVLLLLQATSLFWHGPHWLSYFNELAGGPRNGGAWLLSSNID</sequence>
<feature type="transmembrane region" description="Helical" evidence="1">
    <location>
        <begin position="330"/>
        <end position="354"/>
    </location>
</feature>
<dbReference type="RefSeq" id="WP_145073046.1">
    <property type="nucleotide sequence ID" value="NZ_CP036298.1"/>
</dbReference>
<keyword evidence="1" id="KW-0812">Transmembrane</keyword>
<evidence type="ECO:0000313" key="2">
    <source>
        <dbReference type="EMBL" id="QDV22077.1"/>
    </source>
</evidence>
<evidence type="ECO:0000256" key="1">
    <source>
        <dbReference type="SAM" id="Phobius"/>
    </source>
</evidence>
<organism evidence="2 3">
    <name type="scientific">Aureliella helgolandensis</name>
    <dbReference type="NCBI Taxonomy" id="2527968"/>
    <lineage>
        <taxon>Bacteria</taxon>
        <taxon>Pseudomonadati</taxon>
        <taxon>Planctomycetota</taxon>
        <taxon>Planctomycetia</taxon>
        <taxon>Pirellulales</taxon>
        <taxon>Pirellulaceae</taxon>
        <taxon>Aureliella</taxon>
    </lineage>
</organism>
<feature type="transmembrane region" description="Helical" evidence="1">
    <location>
        <begin position="146"/>
        <end position="176"/>
    </location>
</feature>
<dbReference type="OrthoDB" id="224989at2"/>
<protein>
    <recommendedName>
        <fullName evidence="4">Glycosyltransferase RgtA/B/C/D-like domain-containing protein</fullName>
    </recommendedName>
</protein>
<accession>A0A518G0E3</accession>
<gene>
    <name evidence="2" type="ORF">Q31a_03560</name>
</gene>
<feature type="transmembrane region" description="Helical" evidence="1">
    <location>
        <begin position="106"/>
        <end position="125"/>
    </location>
</feature>
<feature type="transmembrane region" description="Helical" evidence="1">
    <location>
        <begin position="375"/>
        <end position="392"/>
    </location>
</feature>
<name>A0A518G0E3_9BACT</name>
<keyword evidence="1" id="KW-0472">Membrane</keyword>
<proteinExistence type="predicted"/>
<dbReference type="AlphaFoldDB" id="A0A518G0E3"/>
<dbReference type="KEGG" id="ahel:Q31a_03560"/>